<reference evidence="2 3" key="1">
    <citation type="submission" date="2019-01" db="EMBL/GenBank/DDBJ databases">
        <title>Filimonas sp. strain TTM-71.</title>
        <authorList>
            <person name="Chen W.-M."/>
        </authorList>
    </citation>
    <scope>NUCLEOTIDE SEQUENCE [LARGE SCALE GENOMIC DNA]</scope>
    <source>
        <strain evidence="2 3">TTM-71</strain>
    </source>
</reference>
<dbReference type="Pfam" id="PF20029">
    <property type="entry name" value="DUF6436"/>
    <property type="match status" value="1"/>
</dbReference>
<evidence type="ECO:0000313" key="2">
    <source>
        <dbReference type="EMBL" id="RXK81955.1"/>
    </source>
</evidence>
<proteinExistence type="predicted"/>
<evidence type="ECO:0000259" key="1">
    <source>
        <dbReference type="Pfam" id="PF20029"/>
    </source>
</evidence>
<protein>
    <submittedName>
        <fullName evidence="2">AhpC/TSA family protein</fullName>
    </submittedName>
</protein>
<dbReference type="SUPFAM" id="SSF52833">
    <property type="entry name" value="Thioredoxin-like"/>
    <property type="match status" value="1"/>
</dbReference>
<dbReference type="InterPro" id="IPR036249">
    <property type="entry name" value="Thioredoxin-like_sf"/>
</dbReference>
<feature type="domain" description="DUF6436" evidence="1">
    <location>
        <begin position="46"/>
        <end position="190"/>
    </location>
</feature>
<organism evidence="2 3">
    <name type="scientific">Filimonas effusa</name>
    <dbReference type="NCBI Taxonomy" id="2508721"/>
    <lineage>
        <taxon>Bacteria</taxon>
        <taxon>Pseudomonadati</taxon>
        <taxon>Bacteroidota</taxon>
        <taxon>Chitinophagia</taxon>
        <taxon>Chitinophagales</taxon>
        <taxon>Chitinophagaceae</taxon>
        <taxon>Filimonas</taxon>
    </lineage>
</organism>
<gene>
    <name evidence="2" type="ORF">ESB13_19440</name>
</gene>
<dbReference type="OrthoDB" id="8897581at2"/>
<dbReference type="EMBL" id="SDHZ01000003">
    <property type="protein sequence ID" value="RXK81955.1"/>
    <property type="molecule type" value="Genomic_DNA"/>
</dbReference>
<dbReference type="AlphaFoldDB" id="A0A4Q1D256"/>
<evidence type="ECO:0000313" key="3">
    <source>
        <dbReference type="Proteomes" id="UP000290545"/>
    </source>
</evidence>
<dbReference type="InterPro" id="IPR045494">
    <property type="entry name" value="DUF6436"/>
</dbReference>
<dbReference type="Gene3D" id="3.40.30.10">
    <property type="entry name" value="Glutaredoxin"/>
    <property type="match status" value="1"/>
</dbReference>
<dbReference type="RefSeq" id="WP_129005352.1">
    <property type="nucleotide sequence ID" value="NZ_SDHZ01000003.1"/>
</dbReference>
<dbReference type="Proteomes" id="UP000290545">
    <property type="component" value="Unassembled WGS sequence"/>
</dbReference>
<comment type="caution">
    <text evidence="2">The sequence shown here is derived from an EMBL/GenBank/DDBJ whole genome shotgun (WGS) entry which is preliminary data.</text>
</comment>
<sequence length="197" mass="22787">MRKKIVLAWLALLFLGIVTLFWYNEWKYSLPTPVPESYQAVATGTVIKAAQPMVQNKQPLFLHFFNPDCPCSRFNTTYFKKLVKKYEHVARFVIVPMSKKPITAEEIRSRFDLSLPVIFDTSLARTCGVYSTPQAVIIDTSYHLYYRGNYNKSRYCTDTQSNYAEIALEALLNQRPHVQFDKYALQAYGCQLPTCTQ</sequence>
<name>A0A4Q1D256_9BACT</name>
<keyword evidence="3" id="KW-1185">Reference proteome</keyword>
<accession>A0A4Q1D256</accession>